<evidence type="ECO:0000313" key="2">
    <source>
        <dbReference type="EMBL" id="PIP87254.1"/>
    </source>
</evidence>
<organism evidence="2 3">
    <name type="scientific">Candidatus Campbellbacteria bacterium CG22_combo_CG10-13_8_21_14_all_36_13</name>
    <dbReference type="NCBI Taxonomy" id="1974529"/>
    <lineage>
        <taxon>Bacteria</taxon>
        <taxon>Candidatus Campbelliibacteriota</taxon>
    </lineage>
</organism>
<sequence length="136" mass="15633">MENVITPEQVAIWMDNNLESKDNPGKYTFKLMQYSSAYTSYRFWTRIQYILTIPLILATLVFLILVASLLLSEVDLSSTGVFWKFSLSLVISLFGGVFFSKQVEFAGNNAYSKYLELQDLKNEIQSTVLYRGTVMR</sequence>
<keyword evidence="1" id="KW-1133">Transmembrane helix</keyword>
<dbReference type="EMBL" id="PCTT01000014">
    <property type="protein sequence ID" value="PIP87254.1"/>
    <property type="molecule type" value="Genomic_DNA"/>
</dbReference>
<comment type="caution">
    <text evidence="2">The sequence shown here is derived from an EMBL/GenBank/DDBJ whole genome shotgun (WGS) entry which is preliminary data.</text>
</comment>
<feature type="transmembrane region" description="Helical" evidence="1">
    <location>
        <begin position="81"/>
        <end position="99"/>
    </location>
</feature>
<gene>
    <name evidence="2" type="ORF">COW81_01195</name>
</gene>
<evidence type="ECO:0000256" key="1">
    <source>
        <dbReference type="SAM" id="Phobius"/>
    </source>
</evidence>
<proteinExistence type="predicted"/>
<feature type="transmembrane region" description="Helical" evidence="1">
    <location>
        <begin position="49"/>
        <end position="69"/>
    </location>
</feature>
<keyword evidence="1" id="KW-0812">Transmembrane</keyword>
<protein>
    <recommendedName>
        <fullName evidence="4">SMODS and SLOG-associating 2TM effector domain-containing protein</fullName>
    </recommendedName>
</protein>
<evidence type="ECO:0008006" key="4">
    <source>
        <dbReference type="Google" id="ProtNLM"/>
    </source>
</evidence>
<evidence type="ECO:0000313" key="3">
    <source>
        <dbReference type="Proteomes" id="UP000231143"/>
    </source>
</evidence>
<accession>A0A2H0DYK1</accession>
<reference evidence="2 3" key="1">
    <citation type="submission" date="2017-09" db="EMBL/GenBank/DDBJ databases">
        <title>Depth-based differentiation of microbial function through sediment-hosted aquifers and enrichment of novel symbionts in the deep terrestrial subsurface.</title>
        <authorList>
            <person name="Probst A.J."/>
            <person name="Ladd B."/>
            <person name="Jarett J.K."/>
            <person name="Geller-Mcgrath D.E."/>
            <person name="Sieber C.M."/>
            <person name="Emerson J.B."/>
            <person name="Anantharaman K."/>
            <person name="Thomas B.C."/>
            <person name="Malmstrom R."/>
            <person name="Stieglmeier M."/>
            <person name="Klingl A."/>
            <person name="Woyke T."/>
            <person name="Ryan C.M."/>
            <person name="Banfield J.F."/>
        </authorList>
    </citation>
    <scope>NUCLEOTIDE SEQUENCE [LARGE SCALE GENOMIC DNA]</scope>
    <source>
        <strain evidence="2">CG22_combo_CG10-13_8_21_14_all_36_13</strain>
    </source>
</reference>
<dbReference type="Proteomes" id="UP000231143">
    <property type="component" value="Unassembled WGS sequence"/>
</dbReference>
<name>A0A2H0DYK1_9BACT</name>
<keyword evidence="1" id="KW-0472">Membrane</keyword>
<dbReference type="AlphaFoldDB" id="A0A2H0DYK1"/>